<feature type="domain" description="Aldehyde dehydrogenase" evidence="1">
    <location>
        <begin position="522"/>
        <end position="730"/>
    </location>
</feature>
<dbReference type="InterPro" id="IPR016161">
    <property type="entry name" value="Ald_DH/histidinol_DH"/>
</dbReference>
<keyword evidence="3" id="KW-1185">Reference proteome</keyword>
<dbReference type="Proteomes" id="UP001054837">
    <property type="component" value="Unassembled WGS sequence"/>
</dbReference>
<dbReference type="Pfam" id="PF00171">
    <property type="entry name" value="Aldedh"/>
    <property type="match status" value="2"/>
</dbReference>
<proteinExistence type="predicted"/>
<gene>
    <name evidence="2" type="primary">ALDH16A1</name>
    <name evidence="2" type="ORF">CDAR_58361</name>
</gene>
<evidence type="ECO:0000313" key="2">
    <source>
        <dbReference type="EMBL" id="GIY53606.1"/>
    </source>
</evidence>
<evidence type="ECO:0000259" key="1">
    <source>
        <dbReference type="Pfam" id="PF00171"/>
    </source>
</evidence>
<name>A0AAV4U756_9ARAC</name>
<dbReference type="PANTHER" id="PTHR11699">
    <property type="entry name" value="ALDEHYDE DEHYDROGENASE-RELATED"/>
    <property type="match status" value="1"/>
</dbReference>
<dbReference type="Gene3D" id="3.40.309.10">
    <property type="entry name" value="Aldehyde Dehydrogenase, Chain A, domain 2"/>
    <property type="match status" value="1"/>
</dbReference>
<dbReference type="AlphaFoldDB" id="A0AAV4U756"/>
<accession>A0AAV4U756</accession>
<dbReference type="Gene3D" id="3.40.605.10">
    <property type="entry name" value="Aldehyde Dehydrogenase, Chain A, domain 1"/>
    <property type="match status" value="2"/>
</dbReference>
<reference evidence="2 3" key="1">
    <citation type="submission" date="2021-06" db="EMBL/GenBank/DDBJ databases">
        <title>Caerostris darwini draft genome.</title>
        <authorList>
            <person name="Kono N."/>
            <person name="Arakawa K."/>
        </authorList>
    </citation>
    <scope>NUCLEOTIDE SEQUENCE [LARGE SCALE GENOMIC DNA]</scope>
</reference>
<dbReference type="EMBL" id="BPLQ01010785">
    <property type="protein sequence ID" value="GIY53606.1"/>
    <property type="molecule type" value="Genomic_DNA"/>
</dbReference>
<dbReference type="InterPro" id="IPR016162">
    <property type="entry name" value="Ald_DH_N"/>
</dbReference>
<comment type="caution">
    <text evidence="2">The sequence shown here is derived from an EMBL/GenBank/DDBJ whole genome shotgun (WGS) entry which is preliminary data.</text>
</comment>
<evidence type="ECO:0000313" key="3">
    <source>
        <dbReference type="Proteomes" id="UP001054837"/>
    </source>
</evidence>
<dbReference type="InterPro" id="IPR016163">
    <property type="entry name" value="Ald_DH_C"/>
</dbReference>
<sequence>MAEISNTESEKLMKVWLKGCGGFINNQCLPKGEPSVQVCNPFSKDVCINVSLPTPELLEAAVTNCSEGHAKWKALTSDKKAAHLFNLASTIERHFDLLATMECITSGKTLNRIKTQDVANLVQNINYYANLCLLSGCHEVNERLLTSDTGVVCVIADEFNEPSLSVSWRIASNLAAGNTVLLLVNVKTCLSAFLLAELFCLSNLPAGILNVLPFHENTLDNLPNVSKILFTGTYLRSKKVIEKSVLQGIPCETLICHQPVAIVYETADLFSAAEGVLELLFHADTRSERSGCKVYIQSSIHKRFLKIMEDKFNNISVGHNMTGADLTCLVTEEQKKRLITKIKDAEKQNIKIVRGPEINIKDQLEPTLLCDVPITSQLLLEIDGGPIIITIPFRTVKESISMFNHDKLECDVSIWTDKLSLALEVAPHLKTGTVWFNSQNLFDAAAAYGGAGLGSNSIEGGVEAFYNHLNFRIPVSKRYSKEEADQEIKSYGLDKPFGFKIKSDQSIKHSYEHHIGGSYKKSTGNSYLIIQDSNKKPYAYVANGSSSDIKDAVSNAVAAQPKWETVDKYKRSEIFRKTSNALKGKKEEFINQLHDLTGKEISKCTEEVDSTIHHLITLSIYVATKEKESLDTKFSGQVFKDFLPVGVIGIQCPDQDPLFSFVYLVSTAVIYGNTVAVIPSENFPCLALKMCEIFRSSGIPSGVVNVVCGNRPHLTRHLCSNLNVSVLWFVEGHAFINHSRTVYPRRVSDCRDVWKSTYINKCRASMESTQIKVTYMPAGTIFAN</sequence>
<dbReference type="InterPro" id="IPR015590">
    <property type="entry name" value="Aldehyde_DH_dom"/>
</dbReference>
<dbReference type="GO" id="GO:0016620">
    <property type="term" value="F:oxidoreductase activity, acting on the aldehyde or oxo group of donors, NAD or NADP as acceptor"/>
    <property type="evidence" value="ECO:0007669"/>
    <property type="project" value="InterPro"/>
</dbReference>
<organism evidence="2 3">
    <name type="scientific">Caerostris darwini</name>
    <dbReference type="NCBI Taxonomy" id="1538125"/>
    <lineage>
        <taxon>Eukaryota</taxon>
        <taxon>Metazoa</taxon>
        <taxon>Ecdysozoa</taxon>
        <taxon>Arthropoda</taxon>
        <taxon>Chelicerata</taxon>
        <taxon>Arachnida</taxon>
        <taxon>Araneae</taxon>
        <taxon>Araneomorphae</taxon>
        <taxon>Entelegynae</taxon>
        <taxon>Araneoidea</taxon>
        <taxon>Araneidae</taxon>
        <taxon>Caerostris</taxon>
    </lineage>
</organism>
<dbReference type="SUPFAM" id="SSF53720">
    <property type="entry name" value="ALDH-like"/>
    <property type="match status" value="2"/>
</dbReference>
<protein>
    <submittedName>
        <fullName evidence="2">Aldehyde dehydrogenase family 16 member A1</fullName>
    </submittedName>
</protein>
<feature type="domain" description="Aldehyde dehydrogenase" evidence="1">
    <location>
        <begin position="35"/>
        <end position="469"/>
    </location>
</feature>